<reference evidence="3" key="2">
    <citation type="submission" date="2019-02" db="EMBL/GenBank/DDBJ databases">
        <title>Opniocepnalus argus Var Kimnra genome.</title>
        <authorList>
            <person name="Zhou C."/>
            <person name="Xiao S."/>
        </authorList>
    </citation>
    <scope>NUCLEOTIDE SEQUENCE [LARGE SCALE GENOMIC DNA]</scope>
</reference>
<proteinExistence type="predicted"/>
<evidence type="ECO:0000313" key="3">
    <source>
        <dbReference type="Proteomes" id="UP000503349"/>
    </source>
</evidence>
<gene>
    <name evidence="2" type="ORF">EXN66_Car001943</name>
</gene>
<keyword evidence="3" id="KW-1185">Reference proteome</keyword>
<dbReference type="AlphaFoldDB" id="A0A6G1P7L7"/>
<organism evidence="2 3">
    <name type="scientific">Channa argus</name>
    <name type="common">Northern snakehead</name>
    <name type="synonym">Ophicephalus argus</name>
    <dbReference type="NCBI Taxonomy" id="215402"/>
    <lineage>
        <taxon>Eukaryota</taxon>
        <taxon>Metazoa</taxon>
        <taxon>Chordata</taxon>
        <taxon>Craniata</taxon>
        <taxon>Vertebrata</taxon>
        <taxon>Euteleostomi</taxon>
        <taxon>Actinopterygii</taxon>
        <taxon>Neopterygii</taxon>
        <taxon>Teleostei</taxon>
        <taxon>Neoteleostei</taxon>
        <taxon>Acanthomorphata</taxon>
        <taxon>Anabantaria</taxon>
        <taxon>Anabantiformes</taxon>
        <taxon>Channoidei</taxon>
        <taxon>Channidae</taxon>
        <taxon>Channa</taxon>
    </lineage>
</organism>
<name>A0A6G1P7L7_CHAAH</name>
<feature type="region of interest" description="Disordered" evidence="1">
    <location>
        <begin position="1"/>
        <end position="54"/>
    </location>
</feature>
<evidence type="ECO:0000256" key="1">
    <source>
        <dbReference type="SAM" id="MobiDB-lite"/>
    </source>
</evidence>
<protein>
    <submittedName>
        <fullName evidence="2">Usherin Usher syndrome type IIa protein-like protein</fullName>
    </submittedName>
</protein>
<reference evidence="2 3" key="1">
    <citation type="submission" date="2019-02" db="EMBL/GenBank/DDBJ databases">
        <title>Opniocepnalus argus genome.</title>
        <authorList>
            <person name="Zhou C."/>
            <person name="Xiao S."/>
        </authorList>
    </citation>
    <scope>NUCLEOTIDE SEQUENCE [LARGE SCALE GENOMIC DNA]</scope>
    <source>
        <strain evidence="2">OARG1902GOOAL</strain>
        <tissue evidence="2">Muscle</tissue>
    </source>
</reference>
<accession>A0A6G1P7L7</accession>
<feature type="compositionally biased region" description="Basic and acidic residues" evidence="1">
    <location>
        <begin position="20"/>
        <end position="54"/>
    </location>
</feature>
<sequence>MLGHSANPILGSSGVKGQKWTKDKEDWKTEKGGNSQSERRREDRKELKPGRREQPWSFWKRKMRKYQNNCGQGKGECKSEVCADSSAAETEEGIKQWETSKSKCLPLLRMKVVTKEEEEEVGQNLMNARRHQPILWIALVFLSLCLKPASSQGNFPRMENIAAFKPVSTSPARSTCGIPERSSYCQPPTSQTELTTCYQAFCIQECPYRSSTPPYAPLLLPAHRMLLEKSSRGRLVFAVTVSRQEITLRYGQSNSQTQTLTARFRTEGKLALGEWTHLVLQCSRANTIERILAVHQSCYRFIVGKGKYRHRERGLKSDNKENERKGDVNVENWTYTKSRCTF</sequence>
<dbReference type="Proteomes" id="UP000503349">
    <property type="component" value="Chromosome 2"/>
</dbReference>
<evidence type="ECO:0000313" key="2">
    <source>
        <dbReference type="EMBL" id="KAF3686271.1"/>
    </source>
</evidence>
<dbReference type="EMBL" id="CM015713">
    <property type="protein sequence ID" value="KAF3686271.1"/>
    <property type="molecule type" value="Genomic_DNA"/>
</dbReference>